<reference evidence="7 8" key="1">
    <citation type="submission" date="2016-10" db="EMBL/GenBank/DDBJ databases">
        <authorList>
            <person name="de Groot N.N."/>
        </authorList>
    </citation>
    <scope>NUCLEOTIDE SEQUENCE [LARGE SCALE GENOMIC DNA]</scope>
    <source>
        <strain evidence="7 8">GAS522</strain>
    </source>
</reference>
<dbReference type="RefSeq" id="WP_074823628.1">
    <property type="nucleotide sequence ID" value="NZ_FNTI01000001.1"/>
</dbReference>
<dbReference type="NCBIfam" id="TIGR01221">
    <property type="entry name" value="rmlC"/>
    <property type="match status" value="1"/>
</dbReference>
<evidence type="ECO:0000313" key="8">
    <source>
        <dbReference type="Proteomes" id="UP000183208"/>
    </source>
</evidence>
<feature type="active site" description="Proton acceptor" evidence="5">
    <location>
        <position position="62"/>
    </location>
</feature>
<dbReference type="Pfam" id="PF00908">
    <property type="entry name" value="dTDP_sugar_isom"/>
    <property type="match status" value="1"/>
</dbReference>
<dbReference type="EMBL" id="FNTI01000001">
    <property type="protein sequence ID" value="SED58589.1"/>
    <property type="molecule type" value="Genomic_DNA"/>
</dbReference>
<dbReference type="Proteomes" id="UP000183208">
    <property type="component" value="Unassembled WGS sequence"/>
</dbReference>
<dbReference type="SUPFAM" id="SSF51182">
    <property type="entry name" value="RmlC-like cupins"/>
    <property type="match status" value="1"/>
</dbReference>
<evidence type="ECO:0000256" key="2">
    <source>
        <dbReference type="ARBA" id="ARBA00001997"/>
    </source>
</evidence>
<proteinExistence type="inferred from homology"/>
<dbReference type="EC" id="5.1.3.13" evidence="3 6"/>
<evidence type="ECO:0000256" key="4">
    <source>
        <dbReference type="ARBA" id="ARBA00019595"/>
    </source>
</evidence>
<dbReference type="PANTHER" id="PTHR21047:SF2">
    <property type="entry name" value="THYMIDINE DIPHOSPHO-4-KETO-RHAMNOSE 3,5-EPIMERASE"/>
    <property type="match status" value="1"/>
</dbReference>
<comment type="similarity">
    <text evidence="6">Belongs to the dTDP-4-dehydrorhamnose 3,5-epimerase family.</text>
</comment>
<sequence length="176" mass="20142">MRFEAIGLDGAWLVHPERMQDSRGYFVRTFCVNEFREHGLETGFPQHSVSSSSNKGTVRGMHFQRDPHGEVKLVRCLTGAIWDVIIDIRPESPTFRQSRGFELSGENGLQLYIPKGFAHGFQTLHDDTRVNYMISEFHVPGAADGIRYNEPAFDVKWPLRVTMIAEKDLSWPDFKA</sequence>
<evidence type="ECO:0000256" key="6">
    <source>
        <dbReference type="RuleBase" id="RU364069"/>
    </source>
</evidence>
<feature type="active site" description="Proton donor" evidence="5">
    <location>
        <position position="132"/>
    </location>
</feature>
<gene>
    <name evidence="7" type="ORF">SAMN05444171_4524</name>
</gene>
<organism evidence="7 8">
    <name type="scientific">Bradyrhizobium lablabi</name>
    <dbReference type="NCBI Taxonomy" id="722472"/>
    <lineage>
        <taxon>Bacteria</taxon>
        <taxon>Pseudomonadati</taxon>
        <taxon>Pseudomonadota</taxon>
        <taxon>Alphaproteobacteria</taxon>
        <taxon>Hyphomicrobiales</taxon>
        <taxon>Nitrobacteraceae</taxon>
        <taxon>Bradyrhizobium</taxon>
    </lineage>
</organism>
<accession>A0A1M7BP55</accession>
<dbReference type="AlphaFoldDB" id="A0A1M7BP55"/>
<dbReference type="InterPro" id="IPR014710">
    <property type="entry name" value="RmlC-like_jellyroll"/>
</dbReference>
<comment type="subunit">
    <text evidence="6">Homodimer.</text>
</comment>
<evidence type="ECO:0000256" key="5">
    <source>
        <dbReference type="PIRSR" id="PIRSR600888-1"/>
    </source>
</evidence>
<dbReference type="GO" id="GO:0019305">
    <property type="term" value="P:dTDP-rhamnose biosynthetic process"/>
    <property type="evidence" value="ECO:0007669"/>
    <property type="project" value="UniProtKB-UniRule"/>
</dbReference>
<comment type="catalytic activity">
    <reaction evidence="1 6">
        <text>dTDP-4-dehydro-6-deoxy-alpha-D-glucose = dTDP-4-dehydro-beta-L-rhamnose</text>
        <dbReference type="Rhea" id="RHEA:16969"/>
        <dbReference type="ChEBI" id="CHEBI:57649"/>
        <dbReference type="ChEBI" id="CHEBI:62830"/>
        <dbReference type="EC" id="5.1.3.13"/>
    </reaction>
</comment>
<protein>
    <recommendedName>
        <fullName evidence="4 6">dTDP-4-dehydrorhamnose 3,5-epimerase</fullName>
        <ecNumber evidence="3 6">5.1.3.13</ecNumber>
    </recommendedName>
    <alternativeName>
        <fullName evidence="6">Thymidine diphospho-4-keto-rhamnose 3,5-epimerase</fullName>
    </alternativeName>
</protein>
<evidence type="ECO:0000313" key="7">
    <source>
        <dbReference type="EMBL" id="SED58589.1"/>
    </source>
</evidence>
<dbReference type="GO" id="GO:0005829">
    <property type="term" value="C:cytosol"/>
    <property type="evidence" value="ECO:0007669"/>
    <property type="project" value="TreeGrafter"/>
</dbReference>
<dbReference type="Gene3D" id="2.60.120.10">
    <property type="entry name" value="Jelly Rolls"/>
    <property type="match status" value="1"/>
</dbReference>
<comment type="pathway">
    <text evidence="6">Carbohydrate biosynthesis; dTDP-L-rhamnose biosynthesis.</text>
</comment>
<comment type="function">
    <text evidence="2 6">Catalyzes the epimerization of the C3' and C5'positions of dTDP-6-deoxy-D-xylo-4-hexulose, forming dTDP-6-deoxy-L-lyxo-4-hexulose.</text>
</comment>
<evidence type="ECO:0000256" key="3">
    <source>
        <dbReference type="ARBA" id="ARBA00012098"/>
    </source>
</evidence>
<name>A0A1M7BP55_9BRAD</name>
<dbReference type="UniPathway" id="UPA00124"/>
<dbReference type="GO" id="GO:0008830">
    <property type="term" value="F:dTDP-4-dehydrorhamnose 3,5-epimerase activity"/>
    <property type="evidence" value="ECO:0007669"/>
    <property type="project" value="UniProtKB-UniRule"/>
</dbReference>
<dbReference type="OrthoDB" id="9800680at2"/>
<dbReference type="PANTHER" id="PTHR21047">
    <property type="entry name" value="DTDP-6-DEOXY-D-GLUCOSE-3,5 EPIMERASE"/>
    <property type="match status" value="1"/>
</dbReference>
<keyword evidence="6" id="KW-0413">Isomerase</keyword>
<dbReference type="CDD" id="cd00438">
    <property type="entry name" value="cupin_RmlC"/>
    <property type="match status" value="1"/>
</dbReference>
<dbReference type="InterPro" id="IPR000888">
    <property type="entry name" value="RmlC-like"/>
</dbReference>
<dbReference type="InterPro" id="IPR011051">
    <property type="entry name" value="RmlC_Cupin_sf"/>
</dbReference>
<dbReference type="GO" id="GO:0000271">
    <property type="term" value="P:polysaccharide biosynthetic process"/>
    <property type="evidence" value="ECO:0007669"/>
    <property type="project" value="TreeGrafter"/>
</dbReference>
<evidence type="ECO:0000256" key="1">
    <source>
        <dbReference type="ARBA" id="ARBA00001298"/>
    </source>
</evidence>